<keyword evidence="2" id="KW-1185">Reference proteome</keyword>
<dbReference type="Proteomes" id="UP000195402">
    <property type="component" value="Unassembled WGS sequence"/>
</dbReference>
<protein>
    <submittedName>
        <fullName evidence="1">Uncharacterized protein</fullName>
    </submittedName>
</protein>
<dbReference type="InParanoid" id="A0A200QET7"/>
<evidence type="ECO:0000313" key="1">
    <source>
        <dbReference type="EMBL" id="OVA08961.1"/>
    </source>
</evidence>
<accession>A0A200QET7</accession>
<organism evidence="1 2">
    <name type="scientific">Macleaya cordata</name>
    <name type="common">Five-seeded plume-poppy</name>
    <name type="synonym">Bocconia cordata</name>
    <dbReference type="NCBI Taxonomy" id="56857"/>
    <lineage>
        <taxon>Eukaryota</taxon>
        <taxon>Viridiplantae</taxon>
        <taxon>Streptophyta</taxon>
        <taxon>Embryophyta</taxon>
        <taxon>Tracheophyta</taxon>
        <taxon>Spermatophyta</taxon>
        <taxon>Magnoliopsida</taxon>
        <taxon>Ranunculales</taxon>
        <taxon>Papaveraceae</taxon>
        <taxon>Papaveroideae</taxon>
        <taxon>Macleaya</taxon>
    </lineage>
</organism>
<name>A0A200QET7_MACCD</name>
<dbReference type="EMBL" id="MVGT01002224">
    <property type="protein sequence ID" value="OVA08961.1"/>
    <property type="molecule type" value="Genomic_DNA"/>
</dbReference>
<dbReference type="OrthoDB" id="1851308at2759"/>
<comment type="caution">
    <text evidence="1">The sequence shown here is derived from an EMBL/GenBank/DDBJ whole genome shotgun (WGS) entry which is preliminary data.</text>
</comment>
<sequence>MYEKGIGGEQIEPLEQAEIESATHMDTLLSEFPYNGIELEVASEMRDAIAAEMWNDHIRDLSNLGFDQ</sequence>
<reference evidence="1 2" key="1">
    <citation type="journal article" date="2017" name="Mol. Plant">
        <title>The Genome of Medicinal Plant Macleaya cordata Provides New Insights into Benzylisoquinoline Alkaloids Metabolism.</title>
        <authorList>
            <person name="Liu X."/>
            <person name="Liu Y."/>
            <person name="Huang P."/>
            <person name="Ma Y."/>
            <person name="Qing Z."/>
            <person name="Tang Q."/>
            <person name="Cao H."/>
            <person name="Cheng P."/>
            <person name="Zheng Y."/>
            <person name="Yuan Z."/>
            <person name="Zhou Y."/>
            <person name="Liu J."/>
            <person name="Tang Z."/>
            <person name="Zhuo Y."/>
            <person name="Zhang Y."/>
            <person name="Yu L."/>
            <person name="Huang J."/>
            <person name="Yang P."/>
            <person name="Peng Q."/>
            <person name="Zhang J."/>
            <person name="Jiang W."/>
            <person name="Zhang Z."/>
            <person name="Lin K."/>
            <person name="Ro D.K."/>
            <person name="Chen X."/>
            <person name="Xiong X."/>
            <person name="Shang Y."/>
            <person name="Huang S."/>
            <person name="Zeng J."/>
        </authorList>
    </citation>
    <scope>NUCLEOTIDE SEQUENCE [LARGE SCALE GENOMIC DNA]</scope>
    <source>
        <strain evidence="2">cv. BLH2017</strain>
        <tissue evidence="1">Root</tissue>
    </source>
</reference>
<gene>
    <name evidence="1" type="ORF">BVC80_9097g21</name>
</gene>
<proteinExistence type="predicted"/>
<evidence type="ECO:0000313" key="2">
    <source>
        <dbReference type="Proteomes" id="UP000195402"/>
    </source>
</evidence>
<dbReference type="AlphaFoldDB" id="A0A200QET7"/>